<keyword evidence="1" id="KW-0694">RNA-binding</keyword>
<evidence type="ECO:0000313" key="3">
    <source>
        <dbReference type="EMBL" id="EFI28357.1"/>
    </source>
</evidence>
<dbReference type="InterPro" id="IPR055212">
    <property type="entry name" value="KH-I_PNO1_first"/>
</dbReference>
<sequence>MLLRFTSLDMLNTSLVDVATGDRAYEITTEVLPDCDASSSSSIPFSGTASVLVTPSEDFSSTASAHWKHPQPAHVSSADSAEDTERRRTQISDGSGNVLVDVQWKGRRPDIAICDEKIGGLTELFGSSTIRFMPKVLAIPTRFDTEYVWLATADSLSLFDYDTDTIKGSFHQNCIRLPAPLKSSKGKQPLSPPSPSVKRKPSKLAIFTKPSASDEPLSPVVDEDALPTSPSSPTPKSTFIPTLLPGLGSNYLEFESHPLALDVEIIPVAQATQGQPSSQRKNRRKLVRKNGSKPGAAAATSTHQQNQHGGDEEMNDITETADLQEGTSSLFPKPTNNVDDDDDEIMIDTDPTTGASSSQAAGVNGSSVGTTAAPLFAPASASAQRTLLKSETRRVPIPPHRMTPLKKDWVSIFGPLTEILGLQVRMNVQRRCVEMRTSKQTKDIGAIQKGADFVKAYSLGFDVNVCFVSLVPWFSGI</sequence>
<feature type="region of interest" description="Disordered" evidence="2">
    <location>
        <begin position="179"/>
        <end position="239"/>
    </location>
</feature>
<dbReference type="InParanoid" id="D6RKM5"/>
<dbReference type="eggNOG" id="KOG3273">
    <property type="taxonomic scope" value="Eukaryota"/>
</dbReference>
<name>D6RKM5_COPC7</name>
<dbReference type="GeneID" id="9379763"/>
<dbReference type="RefSeq" id="XP_002911851.1">
    <property type="nucleotide sequence ID" value="XM_002911805.1"/>
</dbReference>
<evidence type="ECO:0000256" key="2">
    <source>
        <dbReference type="SAM" id="MobiDB-lite"/>
    </source>
</evidence>
<feature type="compositionally biased region" description="Polar residues" evidence="2">
    <location>
        <begin position="354"/>
        <end position="366"/>
    </location>
</feature>
<feature type="compositionally biased region" description="Low complexity" evidence="2">
    <location>
        <begin position="227"/>
        <end position="239"/>
    </location>
</feature>
<evidence type="ECO:0000256" key="1">
    <source>
        <dbReference type="ARBA" id="ARBA00022884"/>
    </source>
</evidence>
<dbReference type="STRING" id="240176.D6RKM5"/>
<protein>
    <submittedName>
        <fullName evidence="3">RNA-binding protein pno1</fullName>
    </submittedName>
</protein>
<feature type="region of interest" description="Disordered" evidence="2">
    <location>
        <begin position="62"/>
        <end position="92"/>
    </location>
</feature>
<gene>
    <name evidence="3" type="ORF">CC1G_13891</name>
</gene>
<keyword evidence="4" id="KW-1185">Reference proteome</keyword>
<dbReference type="PANTHER" id="PTHR12826">
    <property type="entry name" value="RIBONUCLEASE Y"/>
    <property type="match status" value="1"/>
</dbReference>
<feature type="compositionally biased region" description="Polar residues" evidence="2">
    <location>
        <begin position="299"/>
        <end position="308"/>
    </location>
</feature>
<evidence type="ECO:0000313" key="4">
    <source>
        <dbReference type="Proteomes" id="UP000001861"/>
    </source>
</evidence>
<dbReference type="AlphaFoldDB" id="D6RKM5"/>
<feature type="compositionally biased region" description="Polar residues" evidence="2">
    <location>
        <begin position="325"/>
        <end position="337"/>
    </location>
</feature>
<proteinExistence type="predicted"/>
<dbReference type="KEGG" id="cci:CC1G_13891"/>
<dbReference type="GO" id="GO:0003723">
    <property type="term" value="F:RNA binding"/>
    <property type="evidence" value="ECO:0007669"/>
    <property type="project" value="UniProtKB-KW"/>
</dbReference>
<accession>D6RKM5</accession>
<dbReference type="GO" id="GO:0005634">
    <property type="term" value="C:nucleus"/>
    <property type="evidence" value="ECO:0007669"/>
    <property type="project" value="TreeGrafter"/>
</dbReference>
<organism evidence="3 4">
    <name type="scientific">Coprinopsis cinerea (strain Okayama-7 / 130 / ATCC MYA-4618 / FGSC 9003)</name>
    <name type="common">Inky cap fungus</name>
    <name type="synonym">Hormographiella aspergillata</name>
    <dbReference type="NCBI Taxonomy" id="240176"/>
    <lineage>
        <taxon>Eukaryota</taxon>
        <taxon>Fungi</taxon>
        <taxon>Dikarya</taxon>
        <taxon>Basidiomycota</taxon>
        <taxon>Agaricomycotina</taxon>
        <taxon>Agaricomycetes</taxon>
        <taxon>Agaricomycetidae</taxon>
        <taxon>Agaricales</taxon>
        <taxon>Agaricineae</taxon>
        <taxon>Psathyrellaceae</taxon>
        <taxon>Coprinopsis</taxon>
    </lineage>
</organism>
<comment type="caution">
    <text evidence="3">The sequence shown here is derived from an EMBL/GenBank/DDBJ whole genome shotgun (WGS) entry which is preliminary data.</text>
</comment>
<dbReference type="OrthoDB" id="3258136at2759"/>
<feature type="compositionally biased region" description="Basic residues" evidence="2">
    <location>
        <begin position="280"/>
        <end position="291"/>
    </location>
</feature>
<dbReference type="Proteomes" id="UP000001861">
    <property type="component" value="Unassembled WGS sequence"/>
</dbReference>
<dbReference type="EMBL" id="AACS02000002">
    <property type="protein sequence ID" value="EFI28357.1"/>
    <property type="molecule type" value="Genomic_DNA"/>
</dbReference>
<dbReference type="VEuPathDB" id="FungiDB:CC1G_13891"/>
<reference evidence="3 4" key="1">
    <citation type="journal article" date="2010" name="Proc. Natl. Acad. Sci. U.S.A.">
        <title>Insights into evolution of multicellular fungi from the assembled chromosomes of the mushroom Coprinopsis cinerea (Coprinus cinereus).</title>
        <authorList>
            <person name="Stajich J.E."/>
            <person name="Wilke S.K."/>
            <person name="Ahren D."/>
            <person name="Au C.H."/>
            <person name="Birren B.W."/>
            <person name="Borodovsky M."/>
            <person name="Burns C."/>
            <person name="Canback B."/>
            <person name="Casselton L.A."/>
            <person name="Cheng C.K."/>
            <person name="Deng J."/>
            <person name="Dietrich F.S."/>
            <person name="Fargo D.C."/>
            <person name="Farman M.L."/>
            <person name="Gathman A.C."/>
            <person name="Goldberg J."/>
            <person name="Guigo R."/>
            <person name="Hoegger P.J."/>
            <person name="Hooker J.B."/>
            <person name="Huggins A."/>
            <person name="James T.Y."/>
            <person name="Kamada T."/>
            <person name="Kilaru S."/>
            <person name="Kodira C."/>
            <person name="Kues U."/>
            <person name="Kupfer D."/>
            <person name="Kwan H.S."/>
            <person name="Lomsadze A."/>
            <person name="Li W."/>
            <person name="Lilly W.W."/>
            <person name="Ma L.J."/>
            <person name="Mackey A.J."/>
            <person name="Manning G."/>
            <person name="Martin F."/>
            <person name="Muraguchi H."/>
            <person name="Natvig D.O."/>
            <person name="Palmerini H."/>
            <person name="Ramesh M.A."/>
            <person name="Rehmeyer C.J."/>
            <person name="Roe B.A."/>
            <person name="Shenoy N."/>
            <person name="Stanke M."/>
            <person name="Ter-Hovhannisyan V."/>
            <person name="Tunlid A."/>
            <person name="Velagapudi R."/>
            <person name="Vision T.J."/>
            <person name="Zeng Q."/>
            <person name="Zolan M.E."/>
            <person name="Pukkila P.J."/>
        </authorList>
    </citation>
    <scope>NUCLEOTIDE SEQUENCE [LARGE SCALE GENOMIC DNA]</scope>
    <source>
        <strain evidence="4">Okayama-7 / 130 / ATCC MYA-4618 / FGSC 9003</strain>
    </source>
</reference>
<feature type="compositionally biased region" description="Acidic residues" evidence="2">
    <location>
        <begin position="338"/>
        <end position="347"/>
    </location>
</feature>
<feature type="region of interest" description="Disordered" evidence="2">
    <location>
        <begin position="271"/>
        <end position="366"/>
    </location>
</feature>
<dbReference type="HOGENOM" id="CLU_572389_0_0_1"/>
<dbReference type="PANTHER" id="PTHR12826:SF13">
    <property type="entry name" value="RNA-BINDING PROTEIN PNO1"/>
    <property type="match status" value="1"/>
</dbReference>
<dbReference type="CDD" id="cd22391">
    <property type="entry name" value="KH-I_PNO1_rpt1"/>
    <property type="match status" value="1"/>
</dbReference>